<gene>
    <name evidence="5 10" type="primary">hutG</name>
    <name evidence="10" type="ORF">GCM10011516_36490</name>
</gene>
<dbReference type="GO" id="GO:0050415">
    <property type="term" value="F:formimidoylglutamase activity"/>
    <property type="evidence" value="ECO:0007669"/>
    <property type="project" value="UniProtKB-UniRule"/>
</dbReference>
<dbReference type="EC" id="3.5.3.8" evidence="5 6"/>
<comment type="similarity">
    <text evidence="5 8 9">Belongs to the arginase family.</text>
</comment>
<dbReference type="GO" id="GO:0033389">
    <property type="term" value="P:putrescine biosynthetic process from arginine, via agmatine"/>
    <property type="evidence" value="ECO:0007669"/>
    <property type="project" value="TreeGrafter"/>
</dbReference>
<dbReference type="Gene3D" id="3.40.800.10">
    <property type="entry name" value="Ureohydrolase domain"/>
    <property type="match status" value="1"/>
</dbReference>
<keyword evidence="1 5" id="KW-0479">Metal-binding</keyword>
<dbReference type="HAMAP" id="MF_00737">
    <property type="entry name" value="Formimidoylglutam"/>
    <property type="match status" value="1"/>
</dbReference>
<evidence type="ECO:0000256" key="4">
    <source>
        <dbReference type="ARBA" id="ARBA00023211"/>
    </source>
</evidence>
<comment type="cofactor">
    <cofactor evidence="5 7">
        <name>Mn(2+)</name>
        <dbReference type="ChEBI" id="CHEBI:29035"/>
    </cofactor>
    <text evidence="5 7">Binds 2 manganese ions per subunit.</text>
</comment>
<comment type="caution">
    <text evidence="10">The sequence shown here is derived from an EMBL/GenBank/DDBJ whole genome shotgun (WGS) entry which is preliminary data.</text>
</comment>
<dbReference type="GO" id="GO:0008783">
    <property type="term" value="F:agmatinase activity"/>
    <property type="evidence" value="ECO:0007669"/>
    <property type="project" value="TreeGrafter"/>
</dbReference>
<feature type="binding site" evidence="7">
    <location>
        <position position="256"/>
    </location>
    <ligand>
        <name>Mn(2+)</name>
        <dbReference type="ChEBI" id="CHEBI:29035"/>
        <label>1</label>
    </ligand>
</feature>
<dbReference type="InterPro" id="IPR005923">
    <property type="entry name" value="HutG"/>
</dbReference>
<dbReference type="SUPFAM" id="SSF52768">
    <property type="entry name" value="Arginase/deacetylase"/>
    <property type="match status" value="1"/>
</dbReference>
<feature type="binding site" evidence="7">
    <location>
        <position position="163"/>
    </location>
    <ligand>
        <name>Mn(2+)</name>
        <dbReference type="ChEBI" id="CHEBI:29035"/>
        <label>1</label>
    </ligand>
</feature>
<evidence type="ECO:0000313" key="10">
    <source>
        <dbReference type="EMBL" id="GGE35601.1"/>
    </source>
</evidence>
<evidence type="ECO:0000256" key="2">
    <source>
        <dbReference type="ARBA" id="ARBA00022801"/>
    </source>
</evidence>
<feature type="binding site" evidence="5">
    <location>
        <position position="254"/>
    </location>
    <ligand>
        <name>Mn(2+)</name>
        <dbReference type="ChEBI" id="CHEBI:29035"/>
        <label>2</label>
    </ligand>
</feature>
<dbReference type="Pfam" id="PF00491">
    <property type="entry name" value="Arginase"/>
    <property type="match status" value="1"/>
</dbReference>
<keyword evidence="4 5" id="KW-0464">Manganese</keyword>
<dbReference type="GO" id="GO:0019556">
    <property type="term" value="P:L-histidine catabolic process to glutamate and formamide"/>
    <property type="evidence" value="ECO:0007669"/>
    <property type="project" value="UniProtKB-UniRule"/>
</dbReference>
<dbReference type="RefSeq" id="WP_094256168.1">
    <property type="nucleotide sequence ID" value="NZ_BMKM01000018.1"/>
</dbReference>
<feature type="binding site" evidence="5 7">
    <location>
        <position position="165"/>
    </location>
    <ligand>
        <name>Mn(2+)</name>
        <dbReference type="ChEBI" id="CHEBI:29035"/>
        <label>1</label>
    </ligand>
</feature>
<comment type="catalytic activity">
    <reaction evidence="5">
        <text>N-formimidoyl-L-glutamate + H2O = formamide + L-glutamate</text>
        <dbReference type="Rhea" id="RHEA:22492"/>
        <dbReference type="ChEBI" id="CHEBI:15377"/>
        <dbReference type="ChEBI" id="CHEBI:16397"/>
        <dbReference type="ChEBI" id="CHEBI:29985"/>
        <dbReference type="ChEBI" id="CHEBI:58928"/>
        <dbReference type="EC" id="3.5.3.8"/>
    </reaction>
</comment>
<keyword evidence="11" id="KW-1185">Reference proteome</keyword>
<accession>A0A8H9KXM3</accession>
<dbReference type="UniPathway" id="UPA00379">
    <property type="reaction ID" value="UER00552"/>
</dbReference>
<dbReference type="AlphaFoldDB" id="A0A8H9KXM3"/>
<comment type="function">
    <text evidence="5">Catalyzes the conversion of N-formimidoyl-L-glutamate to L-glutamate and formamide.</text>
</comment>
<dbReference type="NCBIfam" id="TIGR01227">
    <property type="entry name" value="hutG"/>
    <property type="match status" value="1"/>
</dbReference>
<feature type="binding site" evidence="5">
    <location>
        <position position="163"/>
    </location>
    <ligand>
        <name>Mn(2+)</name>
        <dbReference type="ChEBI" id="CHEBI:29035"/>
        <label>2</label>
    </ligand>
</feature>
<evidence type="ECO:0000256" key="7">
    <source>
        <dbReference type="PIRSR" id="PIRSR036979-1"/>
    </source>
</evidence>
<sequence>MEAFGNVLYRPTEQQLWTGRTDGTSAEYLRWHQIMECINLDSISNTLENSFVFLGFCCDEGVRRNQGRIGAKDAPEALRKVLAGLPNHMSSETRIFDAGDVICVAEDMEAAQKELAKRVSQILENGGLPIVLGGGHEVTYGHFNGLKKYSKTKRIGIINLDAHFDIRAVNDNQGNSGTGFYQIFTDAEIENFEVQYLAIGIQDISNTQALFNYAKEKAVQVIKGNEIYAENINKVISQIDQFSQNVDDIYLTIDMDVFAAAYAPGVSAPAFNGLIPDPTFAKLFHELIQLPKLKSVDFAEVNPLYDIDNRTTKLTADLIFRLVNNK</sequence>
<dbReference type="GO" id="GO:0019557">
    <property type="term" value="P:L-histidine catabolic process to glutamate and formate"/>
    <property type="evidence" value="ECO:0007669"/>
    <property type="project" value="UniProtKB-UniPathway"/>
</dbReference>
<proteinExistence type="inferred from homology"/>
<dbReference type="InterPro" id="IPR006035">
    <property type="entry name" value="Ureohydrolase"/>
</dbReference>
<dbReference type="PROSITE" id="PS51409">
    <property type="entry name" value="ARGINASE_2"/>
    <property type="match status" value="1"/>
</dbReference>
<dbReference type="InterPro" id="IPR023696">
    <property type="entry name" value="Ureohydrolase_dom_sf"/>
</dbReference>
<dbReference type="Proteomes" id="UP000614460">
    <property type="component" value="Unassembled WGS sequence"/>
</dbReference>
<dbReference type="PIRSF" id="PIRSF036979">
    <property type="entry name" value="Arginase"/>
    <property type="match status" value="1"/>
</dbReference>
<evidence type="ECO:0000256" key="1">
    <source>
        <dbReference type="ARBA" id="ARBA00022723"/>
    </source>
</evidence>
<dbReference type="CDD" id="cd09988">
    <property type="entry name" value="Formimidoylglutamase"/>
    <property type="match status" value="1"/>
</dbReference>
<protein>
    <recommendedName>
        <fullName evidence="5 6">Formimidoylglutamase</fullName>
        <ecNumber evidence="5 6">3.5.3.8</ecNumber>
    </recommendedName>
    <alternativeName>
        <fullName evidence="5">Formiminoglutamase</fullName>
    </alternativeName>
    <alternativeName>
        <fullName evidence="5">Formiminoglutamate hydrolase</fullName>
    </alternativeName>
</protein>
<evidence type="ECO:0000256" key="6">
    <source>
        <dbReference type="NCBIfam" id="TIGR01227"/>
    </source>
</evidence>
<dbReference type="EMBL" id="BMKM01000018">
    <property type="protein sequence ID" value="GGE35601.1"/>
    <property type="molecule type" value="Genomic_DNA"/>
</dbReference>
<comment type="pathway">
    <text evidence="5">Amino-acid degradation; L-histidine degradation into L-glutamate; L-glutamate from N-formimidoyl-L-glutamate (hydrolase route): step 1/1.</text>
</comment>
<evidence type="ECO:0000256" key="5">
    <source>
        <dbReference type="HAMAP-Rule" id="MF_00737"/>
    </source>
</evidence>
<organism evidence="10 11">
    <name type="scientific">Sphingobacterium cellulitidis</name>
    <dbReference type="NCBI Taxonomy" id="1768011"/>
    <lineage>
        <taxon>Bacteria</taxon>
        <taxon>Pseudomonadati</taxon>
        <taxon>Bacteroidota</taxon>
        <taxon>Sphingobacteriia</taxon>
        <taxon>Sphingobacteriales</taxon>
        <taxon>Sphingobacteriaceae</taxon>
        <taxon>Sphingobacterium</taxon>
    </lineage>
</organism>
<feature type="binding site" evidence="5 7">
    <location>
        <position position="254"/>
    </location>
    <ligand>
        <name>Mn(2+)</name>
        <dbReference type="ChEBI" id="CHEBI:29035"/>
        <label>1</label>
    </ligand>
</feature>
<evidence type="ECO:0000256" key="9">
    <source>
        <dbReference type="RuleBase" id="RU003684"/>
    </source>
</evidence>
<name>A0A8H9KXM3_9SPHI</name>
<feature type="binding site" evidence="5 7">
    <location>
        <position position="136"/>
    </location>
    <ligand>
        <name>Mn(2+)</name>
        <dbReference type="ChEBI" id="CHEBI:29035"/>
        <label>1</label>
    </ligand>
</feature>
<keyword evidence="3 5" id="KW-0369">Histidine metabolism</keyword>
<keyword evidence="2 5" id="KW-0378">Hydrolase</keyword>
<evidence type="ECO:0000256" key="3">
    <source>
        <dbReference type="ARBA" id="ARBA00022808"/>
    </source>
</evidence>
<evidence type="ECO:0000313" key="11">
    <source>
        <dbReference type="Proteomes" id="UP000614460"/>
    </source>
</evidence>
<reference evidence="10" key="2">
    <citation type="submission" date="2020-09" db="EMBL/GenBank/DDBJ databases">
        <authorList>
            <person name="Sun Q."/>
            <person name="Zhou Y."/>
        </authorList>
    </citation>
    <scope>NUCLEOTIDE SEQUENCE</scope>
    <source>
        <strain evidence="10">CGMCC 1.15966</strain>
    </source>
</reference>
<reference evidence="10" key="1">
    <citation type="journal article" date="2014" name="Int. J. Syst. Evol. Microbiol.">
        <title>Complete genome sequence of Corynebacterium casei LMG S-19264T (=DSM 44701T), isolated from a smear-ripened cheese.</title>
        <authorList>
            <consortium name="US DOE Joint Genome Institute (JGI-PGF)"/>
            <person name="Walter F."/>
            <person name="Albersmeier A."/>
            <person name="Kalinowski J."/>
            <person name="Ruckert C."/>
        </authorList>
    </citation>
    <scope>NUCLEOTIDE SEQUENCE</scope>
    <source>
        <strain evidence="10">CGMCC 1.15966</strain>
    </source>
</reference>
<dbReference type="GO" id="GO:0030145">
    <property type="term" value="F:manganese ion binding"/>
    <property type="evidence" value="ECO:0007669"/>
    <property type="project" value="UniProtKB-UniRule"/>
</dbReference>
<evidence type="ECO:0000256" key="8">
    <source>
        <dbReference type="PROSITE-ProRule" id="PRU00742"/>
    </source>
</evidence>
<feature type="binding site" evidence="5 7">
    <location>
        <position position="161"/>
    </location>
    <ligand>
        <name>Mn(2+)</name>
        <dbReference type="ChEBI" id="CHEBI:29035"/>
        <label>1</label>
    </ligand>
</feature>
<dbReference type="PANTHER" id="PTHR11358">
    <property type="entry name" value="ARGINASE/AGMATINASE"/>
    <property type="match status" value="1"/>
</dbReference>
<dbReference type="InterPro" id="IPR020855">
    <property type="entry name" value="Ureohydrolase_Mn_BS"/>
</dbReference>
<dbReference type="PROSITE" id="PS01053">
    <property type="entry name" value="ARGINASE_1"/>
    <property type="match status" value="1"/>
</dbReference>
<dbReference type="PANTHER" id="PTHR11358:SF35">
    <property type="entry name" value="FORMIMIDOYLGLUTAMASE"/>
    <property type="match status" value="1"/>
</dbReference>
<feature type="binding site" evidence="5">
    <location>
        <position position="256"/>
    </location>
    <ligand>
        <name>Mn(2+)</name>
        <dbReference type="ChEBI" id="CHEBI:29035"/>
        <label>2</label>
    </ligand>
</feature>
<feature type="binding site" evidence="5">
    <location>
        <position position="161"/>
    </location>
    <ligand>
        <name>Mn(2+)</name>
        <dbReference type="ChEBI" id="CHEBI:29035"/>
        <label>2</label>
    </ligand>
</feature>